<reference evidence="1 2" key="1">
    <citation type="submission" date="2016-02" db="EMBL/GenBank/DDBJ databases">
        <title>Genome analysis of coral dinoflagellate symbionts highlights evolutionary adaptations to a symbiotic lifestyle.</title>
        <authorList>
            <person name="Aranda M."/>
            <person name="Li Y."/>
            <person name="Liew Y.J."/>
            <person name="Baumgarten S."/>
            <person name="Simakov O."/>
            <person name="Wilson M."/>
            <person name="Piel J."/>
            <person name="Ashoor H."/>
            <person name="Bougouffa S."/>
            <person name="Bajic V.B."/>
            <person name="Ryu T."/>
            <person name="Ravasi T."/>
            <person name="Bayer T."/>
            <person name="Micklem G."/>
            <person name="Kim H."/>
            <person name="Bhak J."/>
            <person name="Lajeunesse T.C."/>
            <person name="Voolstra C.R."/>
        </authorList>
    </citation>
    <scope>NUCLEOTIDE SEQUENCE [LARGE SCALE GENOMIC DNA]</scope>
    <source>
        <strain evidence="1 2">CCMP2467</strain>
    </source>
</reference>
<dbReference type="EMBL" id="LSRX01000564">
    <property type="protein sequence ID" value="OLP93922.1"/>
    <property type="molecule type" value="Genomic_DNA"/>
</dbReference>
<proteinExistence type="predicted"/>
<dbReference type="Proteomes" id="UP000186817">
    <property type="component" value="Unassembled WGS sequence"/>
</dbReference>
<sequence length="267" mass="28986">MEAYQVPYAIKICSKMDPERLEVQNRTRALWKKRKSAVGSADEADLPALGDAAGSAAAAAEDVAGEDGPPLMDAPPDDAVASEAMDFPPVQDAQEYVIPESFSSDDEALDGAVASSSLEEPLETVHERFDRLSRLYGHGAALMLCGAVQEGVHYDPHEGRWKTLDGFVCPYEPVSGVAETPERAVEDSHAGSALTEDEIKQCLFAELQMKRERIMAGSVADNVDTCPMLLDEESLEKARLLNGSSREAFPCKITIKETPEHAKPHEE</sequence>
<accession>A0A1Q9DFG4</accession>
<protein>
    <submittedName>
        <fullName evidence="1">Uncharacterized protein</fullName>
    </submittedName>
</protein>
<keyword evidence="2" id="KW-1185">Reference proteome</keyword>
<organism evidence="1 2">
    <name type="scientific">Symbiodinium microadriaticum</name>
    <name type="common">Dinoflagellate</name>
    <name type="synonym">Zooxanthella microadriatica</name>
    <dbReference type="NCBI Taxonomy" id="2951"/>
    <lineage>
        <taxon>Eukaryota</taxon>
        <taxon>Sar</taxon>
        <taxon>Alveolata</taxon>
        <taxon>Dinophyceae</taxon>
        <taxon>Suessiales</taxon>
        <taxon>Symbiodiniaceae</taxon>
        <taxon>Symbiodinium</taxon>
    </lineage>
</organism>
<gene>
    <name evidence="1" type="ORF">AK812_SmicGene24099</name>
</gene>
<name>A0A1Q9DFG4_SYMMI</name>
<evidence type="ECO:0000313" key="2">
    <source>
        <dbReference type="Proteomes" id="UP000186817"/>
    </source>
</evidence>
<dbReference type="OrthoDB" id="442475at2759"/>
<evidence type="ECO:0000313" key="1">
    <source>
        <dbReference type="EMBL" id="OLP93922.1"/>
    </source>
</evidence>
<comment type="caution">
    <text evidence="1">The sequence shown here is derived from an EMBL/GenBank/DDBJ whole genome shotgun (WGS) entry which is preliminary data.</text>
</comment>
<dbReference type="AlphaFoldDB" id="A0A1Q9DFG4"/>